<dbReference type="Ensembl" id="ENSGACT00000017539.2">
    <property type="protein sequence ID" value="ENSGACP00000017505.2"/>
    <property type="gene ID" value="ENSGACG00000013241.2"/>
</dbReference>
<dbReference type="FunCoup" id="G3PIS6">
    <property type="interactions" value="641"/>
</dbReference>
<dbReference type="AlphaFoldDB" id="G3PIS6"/>
<dbReference type="OMA" id="LCWLCLL"/>
<protein>
    <recommendedName>
        <fullName evidence="3">Secreted protein</fullName>
    </recommendedName>
</protein>
<accession>G3PIS6</accession>
<dbReference type="Bgee" id="ENSGACG00000013241">
    <property type="expression patterns" value="Expressed in zone of skin and 3 other cell types or tissues"/>
</dbReference>
<sequence length="193" mass="21256">MKVQVLHREPLLALGLGGLIGEAARRPLAAPGPARAVGLRRSGLEVAEVDALVGRATVETQVQVLVVVALLHRVHHLLRHPHGKGQVTAHLPHHYGRSDVPGLNLHVLPGNLLHHPQSVRSVPVTSVLGAVRERSRQLVRLRVVHLLVHAFLEVLEDDGQLRENQTQIKKTFSARIFMRVCLSYECRYVDVGG</sequence>
<evidence type="ECO:0000313" key="1">
    <source>
        <dbReference type="Ensembl" id="ENSGACP00000017505.2"/>
    </source>
</evidence>
<dbReference type="STRING" id="69293.ENSGACP00000017505"/>
<dbReference type="InParanoid" id="G3PIS6"/>
<reference evidence="1" key="3">
    <citation type="submission" date="2025-09" db="UniProtKB">
        <authorList>
            <consortium name="Ensembl"/>
        </authorList>
    </citation>
    <scope>IDENTIFICATION</scope>
</reference>
<name>G3PIS6_GASAC</name>
<dbReference type="GeneTree" id="ENSGT00940000174630"/>
<dbReference type="Proteomes" id="UP000007635">
    <property type="component" value="Chromosome XIX"/>
</dbReference>
<organism evidence="1 2">
    <name type="scientific">Gasterosteus aculeatus aculeatus</name>
    <name type="common">three-spined stickleback</name>
    <dbReference type="NCBI Taxonomy" id="481459"/>
    <lineage>
        <taxon>Eukaryota</taxon>
        <taxon>Metazoa</taxon>
        <taxon>Chordata</taxon>
        <taxon>Craniata</taxon>
        <taxon>Vertebrata</taxon>
        <taxon>Euteleostomi</taxon>
        <taxon>Actinopterygii</taxon>
        <taxon>Neopterygii</taxon>
        <taxon>Teleostei</taxon>
        <taxon>Neoteleostei</taxon>
        <taxon>Acanthomorphata</taxon>
        <taxon>Eupercaria</taxon>
        <taxon>Perciformes</taxon>
        <taxon>Cottioidei</taxon>
        <taxon>Gasterosteales</taxon>
        <taxon>Gasterosteidae</taxon>
        <taxon>Gasterosteus</taxon>
    </lineage>
</organism>
<dbReference type="eggNOG" id="ENOG502QSTJ">
    <property type="taxonomic scope" value="Eukaryota"/>
</dbReference>
<evidence type="ECO:0000313" key="2">
    <source>
        <dbReference type="Proteomes" id="UP000007635"/>
    </source>
</evidence>
<keyword evidence="2" id="KW-1185">Reference proteome</keyword>
<reference evidence="1 2" key="1">
    <citation type="journal article" date="2021" name="G3 (Bethesda)">
        <title>Improved contiguity of the threespine stickleback genome using long-read sequencing.</title>
        <authorList>
            <person name="Nath S."/>
            <person name="Shaw D.E."/>
            <person name="White M.A."/>
        </authorList>
    </citation>
    <scope>NUCLEOTIDE SEQUENCE [LARGE SCALE GENOMIC DNA]</scope>
    <source>
        <strain evidence="1 2">Lake Benthic</strain>
    </source>
</reference>
<proteinExistence type="predicted"/>
<reference evidence="1" key="2">
    <citation type="submission" date="2025-08" db="UniProtKB">
        <authorList>
            <consortium name="Ensembl"/>
        </authorList>
    </citation>
    <scope>IDENTIFICATION</scope>
</reference>
<evidence type="ECO:0008006" key="3">
    <source>
        <dbReference type="Google" id="ProtNLM"/>
    </source>
</evidence>